<proteinExistence type="predicted"/>
<sequence length="64" mass="7323">MKRKRERSPRTNKSPSTKTMLPLMGWSYLQRSGSVTSSLARLVEVAPIRSLRQRPTLNANVILR</sequence>
<organism evidence="2">
    <name type="scientific">Brassica campestris</name>
    <name type="common">Field mustard</name>
    <dbReference type="NCBI Taxonomy" id="3711"/>
    <lineage>
        <taxon>Eukaryota</taxon>
        <taxon>Viridiplantae</taxon>
        <taxon>Streptophyta</taxon>
        <taxon>Embryophyta</taxon>
        <taxon>Tracheophyta</taxon>
        <taxon>Spermatophyta</taxon>
        <taxon>Magnoliopsida</taxon>
        <taxon>eudicotyledons</taxon>
        <taxon>Gunneridae</taxon>
        <taxon>Pentapetalae</taxon>
        <taxon>rosids</taxon>
        <taxon>malvids</taxon>
        <taxon>Brassicales</taxon>
        <taxon>Brassicaceae</taxon>
        <taxon>Brassiceae</taxon>
        <taxon>Brassica</taxon>
    </lineage>
</organism>
<reference evidence="2" key="1">
    <citation type="submission" date="2018-11" db="EMBL/GenBank/DDBJ databases">
        <authorList>
            <consortium name="Genoscope - CEA"/>
            <person name="William W."/>
        </authorList>
    </citation>
    <scope>NUCLEOTIDE SEQUENCE</scope>
</reference>
<accession>A0A3P6BPP1</accession>
<name>A0A3P6BPP1_BRACM</name>
<dbReference type="EMBL" id="LR031574">
    <property type="protein sequence ID" value="VDC98151.1"/>
    <property type="molecule type" value="Genomic_DNA"/>
</dbReference>
<feature type="region of interest" description="Disordered" evidence="1">
    <location>
        <begin position="1"/>
        <end position="20"/>
    </location>
</feature>
<evidence type="ECO:0000313" key="2">
    <source>
        <dbReference type="EMBL" id="VDC98151.1"/>
    </source>
</evidence>
<evidence type="ECO:0000256" key="1">
    <source>
        <dbReference type="SAM" id="MobiDB-lite"/>
    </source>
</evidence>
<protein>
    <submittedName>
        <fullName evidence="2">Uncharacterized protein</fullName>
    </submittedName>
</protein>
<gene>
    <name evidence="2" type="ORF">BRAA07T29381Z</name>
</gene>
<dbReference type="AlphaFoldDB" id="A0A3P6BPP1"/>